<dbReference type="STRING" id="632955.GCA_000829675_03612"/>
<reference evidence="2 3" key="1">
    <citation type="submission" date="2013-06" db="EMBL/GenBank/DDBJ databases">
        <title>The Genome Sequence of Acinetobacter rudis CIP 110305.</title>
        <authorList>
            <consortium name="The Broad Institute Genome Sequencing Platform"/>
            <consortium name="The Broad Institute Genome Sequencing Center for Infectious Disease"/>
            <person name="Cerqueira G."/>
            <person name="Feldgarden M."/>
            <person name="Courvalin P."/>
            <person name="Perichon B."/>
            <person name="Grillot-Courvalin C."/>
            <person name="Clermont D."/>
            <person name="Rocha E."/>
            <person name="Yoon E.-J."/>
            <person name="Nemec A."/>
            <person name="Young S.K."/>
            <person name="Zeng Q."/>
            <person name="Gargeya S."/>
            <person name="Fitzgerald M."/>
            <person name="Abouelleil A."/>
            <person name="Alvarado L."/>
            <person name="Berlin A.M."/>
            <person name="Chapman S.B."/>
            <person name="Dewar J."/>
            <person name="Goldberg J."/>
            <person name="Griggs A."/>
            <person name="Gujja S."/>
            <person name="Hansen M."/>
            <person name="Howarth C."/>
            <person name="Imamovic A."/>
            <person name="Larimer J."/>
            <person name="McCowan C."/>
            <person name="Murphy C."/>
            <person name="Pearson M."/>
            <person name="Priest M."/>
            <person name="Roberts A."/>
            <person name="Saif S."/>
            <person name="Shea T."/>
            <person name="Sykes S."/>
            <person name="Wortman J."/>
            <person name="Nusbaum C."/>
            <person name="Birren B."/>
        </authorList>
    </citation>
    <scope>NUCLEOTIDE SEQUENCE [LARGE SCALE GENOMIC DNA]</scope>
    <source>
        <strain evidence="2 3">CIP 110305</strain>
    </source>
</reference>
<keyword evidence="3" id="KW-1185">Reference proteome</keyword>
<evidence type="ECO:0000313" key="2">
    <source>
        <dbReference type="EMBL" id="EPF73893.1"/>
    </source>
</evidence>
<dbReference type="Gene3D" id="2.40.110.10">
    <property type="entry name" value="Butyryl-CoA Dehydrogenase, subunit A, domain 2"/>
    <property type="match status" value="1"/>
</dbReference>
<protein>
    <recommendedName>
        <fullName evidence="4">Acyl-CoA oxidase/dehydrogenase middle domain-containing protein</fullName>
    </recommendedName>
</protein>
<dbReference type="InterPro" id="IPR009100">
    <property type="entry name" value="AcylCoA_DH/oxidase_NM_dom_sf"/>
</dbReference>
<feature type="transmembrane region" description="Helical" evidence="1">
    <location>
        <begin position="214"/>
        <end position="237"/>
    </location>
</feature>
<keyword evidence="1" id="KW-0472">Membrane</keyword>
<evidence type="ECO:0008006" key="4">
    <source>
        <dbReference type="Google" id="ProtNLM"/>
    </source>
</evidence>
<accession>S3N611</accession>
<comment type="caution">
    <text evidence="2">The sequence shown here is derived from an EMBL/GenBank/DDBJ whole genome shotgun (WGS) entry which is preliminary data.</text>
</comment>
<dbReference type="SUPFAM" id="SSF56645">
    <property type="entry name" value="Acyl-CoA dehydrogenase NM domain-like"/>
    <property type="match status" value="1"/>
</dbReference>
<dbReference type="EMBL" id="ATGI01000022">
    <property type="protein sequence ID" value="EPF73893.1"/>
    <property type="molecule type" value="Genomic_DNA"/>
</dbReference>
<dbReference type="InterPro" id="IPR046373">
    <property type="entry name" value="Acyl-CoA_Oxase/DH_mid-dom_sf"/>
</dbReference>
<name>S3N611_9GAMM</name>
<gene>
    <name evidence="2" type="ORF">F945_01772</name>
</gene>
<keyword evidence="1" id="KW-0812">Transmembrane</keyword>
<evidence type="ECO:0000313" key="3">
    <source>
        <dbReference type="Proteomes" id="UP000014568"/>
    </source>
</evidence>
<dbReference type="eggNOG" id="COG1960">
    <property type="taxonomic scope" value="Bacteria"/>
</dbReference>
<keyword evidence="1" id="KW-1133">Transmembrane helix</keyword>
<proteinExistence type="predicted"/>
<dbReference type="Proteomes" id="UP000014568">
    <property type="component" value="Unassembled WGS sequence"/>
</dbReference>
<organism evidence="2 3">
    <name type="scientific">Acinetobacter rudis CIP 110305</name>
    <dbReference type="NCBI Taxonomy" id="421052"/>
    <lineage>
        <taxon>Bacteria</taxon>
        <taxon>Pseudomonadati</taxon>
        <taxon>Pseudomonadota</taxon>
        <taxon>Gammaproteobacteria</taxon>
        <taxon>Moraxellales</taxon>
        <taxon>Moraxellaceae</taxon>
        <taxon>Acinetobacter</taxon>
    </lineage>
</organism>
<dbReference type="OrthoDB" id="2986495at2"/>
<dbReference type="HOGENOM" id="CLU_061803_0_0_6"/>
<dbReference type="RefSeq" id="WP_016656179.1">
    <property type="nucleotide sequence ID" value="NZ_KE340353.1"/>
</dbReference>
<dbReference type="GO" id="GO:0016627">
    <property type="term" value="F:oxidoreductase activity, acting on the CH-CH group of donors"/>
    <property type="evidence" value="ECO:0007669"/>
    <property type="project" value="InterPro"/>
</dbReference>
<sequence length="343" mass="39223">MYIKKNKMDHSKVLDSQIKDKNDLKHYLKINKLLSLSIIIQAHKNTDQLLCLSDTIRTQASLEPSLGIALTMHHHIVLVLAKFPDIFENAQEILKKVLNDEYLIASAFAEGKAGVNIFNPSSSIDIKDNIIRLNGSKKPCTLSSIADYYVMSTVLNGKLTLINLSAKQEGISIQPFWNLEIFKYCDSNELVFNNVIISEHQYCHLNNDELSLCLIYGLSLFNYLVVSAYIGISGIFIKMVPESLRSLTGIKMKLIEFQKINDVLLLQMNSICSKERLLEDDLSCILNLRYLVENNLQQMKNYILDNIGGIEIMKNPIILNLNNHLEMLKYHPTGRFQYYNQFV</sequence>
<dbReference type="AlphaFoldDB" id="S3N611"/>
<evidence type="ECO:0000256" key="1">
    <source>
        <dbReference type="SAM" id="Phobius"/>
    </source>
</evidence>
<dbReference type="PATRIC" id="fig|421052.3.peg.1729"/>